<dbReference type="InterPro" id="IPR015943">
    <property type="entry name" value="WD40/YVTN_repeat-like_dom_sf"/>
</dbReference>
<comment type="caution">
    <text evidence="6">The sequence shown here is derived from an EMBL/GenBank/DDBJ whole genome shotgun (WGS) entry which is preliminary data.</text>
</comment>
<feature type="domain" description="RSE1/DDB1/CPSF1 C-terminal" evidence="3">
    <location>
        <begin position="1080"/>
        <end position="1421"/>
    </location>
</feature>
<evidence type="ECO:0000256" key="2">
    <source>
        <dbReference type="ARBA" id="ARBA00023242"/>
    </source>
</evidence>
<evidence type="ECO:0000259" key="5">
    <source>
        <dbReference type="Pfam" id="PF23726"/>
    </source>
</evidence>
<dbReference type="GO" id="GO:0003676">
    <property type="term" value="F:nucleic acid binding"/>
    <property type="evidence" value="ECO:0007669"/>
    <property type="project" value="InterPro"/>
</dbReference>
<feature type="domain" description="RSE1/DDB1/CPSF1 first beta-propeller" evidence="4">
    <location>
        <begin position="130"/>
        <end position="471"/>
    </location>
</feature>
<dbReference type="Pfam" id="PF03178">
    <property type="entry name" value="CPSF_A"/>
    <property type="match status" value="1"/>
</dbReference>
<dbReference type="InterPro" id="IPR018846">
    <property type="entry name" value="Beta-prop_RSE1/DDB1/CPSF1_1st"/>
</dbReference>
<dbReference type="InterPro" id="IPR058543">
    <property type="entry name" value="Beta-prop_RSE1/DDB1/CPSF1_2nd"/>
</dbReference>
<evidence type="ECO:0000313" key="7">
    <source>
        <dbReference type="Proteomes" id="UP000812287"/>
    </source>
</evidence>
<dbReference type="Gene3D" id="2.130.10.10">
    <property type="entry name" value="YVTN repeat-like/Quinoprotein amine dehydrogenase"/>
    <property type="match status" value="3"/>
</dbReference>
<name>A0A9P8AYN1_9AGAR</name>
<dbReference type="OrthoDB" id="6109at2759"/>
<accession>A0A9P8AYN1</accession>
<dbReference type="EMBL" id="MU250523">
    <property type="protein sequence ID" value="KAG7452675.1"/>
    <property type="molecule type" value="Genomic_DNA"/>
</dbReference>
<evidence type="ECO:0000259" key="3">
    <source>
        <dbReference type="Pfam" id="PF03178"/>
    </source>
</evidence>
<dbReference type="InterPro" id="IPR004871">
    <property type="entry name" value="RSE1/DDB1/CPSF1_C"/>
</dbReference>
<dbReference type="InterPro" id="IPR050358">
    <property type="entry name" value="RSE1/DDB1/CFT1"/>
</dbReference>
<dbReference type="Pfam" id="PF23726">
    <property type="entry name" value="Beta-prop_RSE1_2nd"/>
    <property type="match status" value="1"/>
</dbReference>
<dbReference type="RefSeq" id="XP_043046175.1">
    <property type="nucleotide sequence ID" value="XM_043190177.1"/>
</dbReference>
<comment type="subcellular location">
    <subcellularLocation>
        <location evidence="1">Nucleus</location>
    </subcellularLocation>
</comment>
<dbReference type="PANTHER" id="PTHR10644">
    <property type="entry name" value="DNA REPAIR/RNA PROCESSING CPSF FAMILY"/>
    <property type="match status" value="1"/>
</dbReference>
<dbReference type="Proteomes" id="UP000812287">
    <property type="component" value="Unassembled WGS sequence"/>
</dbReference>
<evidence type="ECO:0000259" key="4">
    <source>
        <dbReference type="Pfam" id="PF10433"/>
    </source>
</evidence>
<evidence type="ECO:0000313" key="6">
    <source>
        <dbReference type="EMBL" id="KAG7452675.1"/>
    </source>
</evidence>
<protein>
    <submittedName>
        <fullName evidence="6">Uncharacterized protein</fullName>
    </submittedName>
</protein>
<feature type="domain" description="RSE1/DDB1/CPSF1 second beta-propeller" evidence="5">
    <location>
        <begin position="590"/>
        <end position="1001"/>
    </location>
</feature>
<organism evidence="6 7">
    <name type="scientific">Guyanagaster necrorhizus</name>
    <dbReference type="NCBI Taxonomy" id="856835"/>
    <lineage>
        <taxon>Eukaryota</taxon>
        <taxon>Fungi</taxon>
        <taxon>Dikarya</taxon>
        <taxon>Basidiomycota</taxon>
        <taxon>Agaricomycotina</taxon>
        <taxon>Agaricomycetes</taxon>
        <taxon>Agaricomycetidae</taxon>
        <taxon>Agaricales</taxon>
        <taxon>Marasmiineae</taxon>
        <taxon>Physalacriaceae</taxon>
        <taxon>Guyanagaster</taxon>
    </lineage>
</organism>
<sequence length="1454" mass="160726">MVMHALYQEILPPSGVEFATSLKLTPSTGKDWELSVPPNASTRHELTARVLCNVVIARSNILRIFEVREELATISAQDEEEREKNGKIRKDTEAVESEVSMDRQGEGFVNIAKSSSQKASVQTVTKFYFLREHRLHGIVTGMSGVRLMASLDDKLDRLLISFRDAKIALMEWSDAVHDLMTVSIHTYERAPQVMFSESGLFRANLRVDPLSRCAALSLPKDSLAILPFYQTQAELEVMDHDHDHMQSRDIPYSPSFILDLPASIDKNIKHVVDFSFLPGFNNPTMAVLFQTQQTWAGRLKEFKDTFRLVIFTLDILSQNFPIITSVVGLPYDCLSILPTTTVLGGVVVVTSNALIYVDQAARRITLPVNGWASRTSDLPFMTPPGQEDRDLSLEGSRSVFVDDKTLFITLKDGTVYPVEIVADGKTVSKLVMSAAIAQTAVPSLMKKLDDQHIFIASMVGPSVLVKATKVEEEVDDDEAMDTVPTTVVDISTVMDVDDDDDIYGSSTIPEPEVNGATNGVTKKKRTVIHLSLCDTLFAYGPISGVAFSVAKNGDRSVPELVAATGIGPLGGFTLFQRDLPFRTKRKLHAIGGARGMWSLPIRQPVKSGGVTFERPINPFQADNDTLIISTDANPAPGLSRIAIASVKNDISFITRIPVTTVGAGTFFQRTALLHVMTNAIRVLEPDGTERQSIKDMDGNTPRAKIRACSISEPFVLILREDDSIGLFIETDRGKIRRKDMSPMGDKTSRYLTGCFFTDFSGVFEHALESSAAVPNNAMSEKTSTLQSVVNSGHRTQWLLLVRPQGILEIWALPKLMLVFSTSAISTLQNILTDSHDPPSLSVPQDPPRKPQDLDIEQALVAPLGESTPQPHLFVFLRNGQMAVYQILPAGSAAETPSSPRASTLKIKFVKTYSKAFEIQRSEETERSAIAEQKRISRTFIPFVTTCSSGASFSGVFFTGDNPSWIIASDKGGVQLYPSGHGVVHSFTPCSLWESKGDFLIYSEEGPSLLEWIPDFHYESSIPTRSVPRGRFYSSVIFDPSTSLIVAASSLEAKFASFDEDGNKVWEPDASNVGYPMTDCSTLELISPDLWISMDGFEFASNEFVNATSVVSLETSSTDTGSKDFIAVGTSINRGEDLATKGCTYIFEIVEVVPDQKSASKRWYKLRLRCRDDAKGPVTAICGFKGYLVSSMGQKIFVRAFDSDERLVGVAFLDVGVYVTSLRSLKNLLLIGDAVKSVSFVAFQVRFRSLSRFIKLIVTLKEDPYKLVVLAKDLNHVCVTNVDFFFQEDTMSIVTCDEEGVIRMYEYNPQDPDSRDGRSLLLRTEYQSQAEYRASVMIAYRRNGALIPEAKLIYGSTNGSIASLTPLDEPVAKRLQLLQGQLTRNIQHAAALNPKVFRIVRNDFVSRPLTKGILDGNLLEHFGALSTTRQVEMTRQIGTERTVILRDWVSLSEVW</sequence>
<dbReference type="GO" id="GO:0005634">
    <property type="term" value="C:nucleus"/>
    <property type="evidence" value="ECO:0007669"/>
    <property type="project" value="UniProtKB-SubCell"/>
</dbReference>
<proteinExistence type="predicted"/>
<gene>
    <name evidence="6" type="ORF">BT62DRAFT_989773</name>
</gene>
<dbReference type="Pfam" id="PF10433">
    <property type="entry name" value="Beta-prop_RSE1_1st"/>
    <property type="match status" value="1"/>
</dbReference>
<dbReference type="GeneID" id="66112474"/>
<reference evidence="6" key="1">
    <citation type="submission" date="2020-11" db="EMBL/GenBank/DDBJ databases">
        <title>Adaptations for nitrogen fixation in a non-lichenized fungal sporocarp promotes dispersal by wood-feeding termites.</title>
        <authorList>
            <consortium name="DOE Joint Genome Institute"/>
            <person name="Koch R.A."/>
            <person name="Yoon G."/>
            <person name="Arayal U."/>
            <person name="Lail K."/>
            <person name="Amirebrahimi M."/>
            <person name="Labutti K."/>
            <person name="Lipzen A."/>
            <person name="Riley R."/>
            <person name="Barry K."/>
            <person name="Henrissat B."/>
            <person name="Grigoriev I.V."/>
            <person name="Herr J.R."/>
            <person name="Aime M.C."/>
        </authorList>
    </citation>
    <scope>NUCLEOTIDE SEQUENCE</scope>
    <source>
        <strain evidence="6">MCA 3950</strain>
    </source>
</reference>
<evidence type="ECO:0000256" key="1">
    <source>
        <dbReference type="ARBA" id="ARBA00004123"/>
    </source>
</evidence>
<keyword evidence="2" id="KW-0539">Nucleus</keyword>
<keyword evidence="7" id="KW-1185">Reference proteome</keyword>